<evidence type="ECO:0000256" key="4">
    <source>
        <dbReference type="PROSITE-ProRule" id="PRU00335"/>
    </source>
</evidence>
<keyword evidence="2 4" id="KW-0238">DNA-binding</keyword>
<dbReference type="PANTHER" id="PTHR47506:SF1">
    <property type="entry name" value="HTH-TYPE TRANSCRIPTIONAL REGULATOR YJDC"/>
    <property type="match status" value="1"/>
</dbReference>
<reference evidence="6" key="1">
    <citation type="submission" date="2020-08" db="EMBL/GenBank/DDBJ databases">
        <title>Genome public.</title>
        <authorList>
            <person name="Liu C."/>
            <person name="Sun Q."/>
        </authorList>
    </citation>
    <scope>NUCLEOTIDE SEQUENCE</scope>
    <source>
        <strain evidence="6">NSJ-52</strain>
    </source>
</reference>
<accession>A0A8J6JR18</accession>
<dbReference type="EMBL" id="JACOPQ010000019">
    <property type="protein sequence ID" value="MBC5738690.1"/>
    <property type="molecule type" value="Genomic_DNA"/>
</dbReference>
<comment type="caution">
    <text evidence="6">The sequence shown here is derived from an EMBL/GenBank/DDBJ whole genome shotgun (WGS) entry which is preliminary data.</text>
</comment>
<evidence type="ECO:0000256" key="2">
    <source>
        <dbReference type="ARBA" id="ARBA00023125"/>
    </source>
</evidence>
<dbReference type="InterPro" id="IPR009057">
    <property type="entry name" value="Homeodomain-like_sf"/>
</dbReference>
<organism evidence="6 7">
    <name type="scientific">Lawsonibacter faecis</name>
    <dbReference type="NCBI Taxonomy" id="2763052"/>
    <lineage>
        <taxon>Bacteria</taxon>
        <taxon>Bacillati</taxon>
        <taxon>Bacillota</taxon>
        <taxon>Clostridia</taxon>
        <taxon>Eubacteriales</taxon>
        <taxon>Oscillospiraceae</taxon>
        <taxon>Lawsonibacter</taxon>
    </lineage>
</organism>
<dbReference type="Pfam" id="PF00440">
    <property type="entry name" value="TetR_N"/>
    <property type="match status" value="1"/>
</dbReference>
<sequence>MARNKHPEETVEKILSVSRRLFAERGYEHTTIADIVAATGMSKGAFYHHFKSKEDVYDRITDQYYESKDWMRDATKFPGRNALEKMRGLFGFLLSDPAKLDLDKMSVSIKLNPRLVLLALESTVRDAAPVVEVLIREGNADGSLHVAQPRETAEAFMLLMNMWVGVFIGDRADFTAKIAFLKSMTDSLGLPILNQELIDVAMRYYDDIMACLPAPSL</sequence>
<dbReference type="RefSeq" id="WP_155145662.1">
    <property type="nucleotide sequence ID" value="NZ_JACOPQ010000019.1"/>
</dbReference>
<evidence type="ECO:0000256" key="3">
    <source>
        <dbReference type="ARBA" id="ARBA00023163"/>
    </source>
</evidence>
<evidence type="ECO:0000259" key="5">
    <source>
        <dbReference type="PROSITE" id="PS50977"/>
    </source>
</evidence>
<keyword evidence="7" id="KW-1185">Reference proteome</keyword>
<evidence type="ECO:0000313" key="7">
    <source>
        <dbReference type="Proteomes" id="UP000607645"/>
    </source>
</evidence>
<evidence type="ECO:0000256" key="1">
    <source>
        <dbReference type="ARBA" id="ARBA00023015"/>
    </source>
</evidence>
<dbReference type="PANTHER" id="PTHR47506">
    <property type="entry name" value="TRANSCRIPTIONAL REGULATORY PROTEIN"/>
    <property type="match status" value="1"/>
</dbReference>
<proteinExistence type="predicted"/>
<feature type="DNA-binding region" description="H-T-H motif" evidence="4">
    <location>
        <begin position="31"/>
        <end position="50"/>
    </location>
</feature>
<evidence type="ECO:0000313" key="6">
    <source>
        <dbReference type="EMBL" id="MBC5738690.1"/>
    </source>
</evidence>
<feature type="domain" description="HTH tetR-type" evidence="5">
    <location>
        <begin position="8"/>
        <end position="68"/>
    </location>
</feature>
<gene>
    <name evidence="6" type="ORF">H8S62_16890</name>
</gene>
<dbReference type="GO" id="GO:0003677">
    <property type="term" value="F:DNA binding"/>
    <property type="evidence" value="ECO:0007669"/>
    <property type="project" value="UniProtKB-UniRule"/>
</dbReference>
<dbReference type="PRINTS" id="PR00455">
    <property type="entry name" value="HTHTETR"/>
</dbReference>
<dbReference type="PROSITE" id="PS50977">
    <property type="entry name" value="HTH_TETR_2"/>
    <property type="match status" value="1"/>
</dbReference>
<keyword evidence="1" id="KW-0805">Transcription regulation</keyword>
<keyword evidence="3" id="KW-0804">Transcription</keyword>
<dbReference type="Gene3D" id="1.10.357.10">
    <property type="entry name" value="Tetracycline Repressor, domain 2"/>
    <property type="match status" value="1"/>
</dbReference>
<dbReference type="Proteomes" id="UP000607645">
    <property type="component" value="Unassembled WGS sequence"/>
</dbReference>
<dbReference type="InterPro" id="IPR001647">
    <property type="entry name" value="HTH_TetR"/>
</dbReference>
<dbReference type="AlphaFoldDB" id="A0A8J6JR18"/>
<protein>
    <submittedName>
        <fullName evidence="6">TetR/AcrR family transcriptional regulator</fullName>
    </submittedName>
</protein>
<name>A0A8J6JR18_9FIRM</name>
<dbReference type="SUPFAM" id="SSF46689">
    <property type="entry name" value="Homeodomain-like"/>
    <property type="match status" value="1"/>
</dbReference>